<dbReference type="AlphaFoldDB" id="X1EJC3"/>
<proteinExistence type="predicted"/>
<gene>
    <name evidence="1" type="ORF">S03H2_19844</name>
</gene>
<dbReference type="EMBL" id="BARU01010404">
    <property type="protein sequence ID" value="GAH32697.1"/>
    <property type="molecule type" value="Genomic_DNA"/>
</dbReference>
<organism evidence="1">
    <name type="scientific">marine sediment metagenome</name>
    <dbReference type="NCBI Taxonomy" id="412755"/>
    <lineage>
        <taxon>unclassified sequences</taxon>
        <taxon>metagenomes</taxon>
        <taxon>ecological metagenomes</taxon>
    </lineage>
</organism>
<protein>
    <submittedName>
        <fullName evidence="1">Uncharacterized protein</fullName>
    </submittedName>
</protein>
<name>X1EJC3_9ZZZZ</name>
<accession>X1EJC3</accession>
<sequence length="61" mass="7170">MTLTEKSCVRKYILDPYSARAFILNLEIQYDLTIRVCESAKHCSIFIDKEEKEDVPSHSQY</sequence>
<comment type="caution">
    <text evidence="1">The sequence shown here is derived from an EMBL/GenBank/DDBJ whole genome shotgun (WGS) entry which is preliminary data.</text>
</comment>
<reference evidence="1" key="1">
    <citation type="journal article" date="2014" name="Front. Microbiol.">
        <title>High frequency of phylogenetically diverse reductive dehalogenase-homologous genes in deep subseafloor sedimentary metagenomes.</title>
        <authorList>
            <person name="Kawai M."/>
            <person name="Futagami T."/>
            <person name="Toyoda A."/>
            <person name="Takaki Y."/>
            <person name="Nishi S."/>
            <person name="Hori S."/>
            <person name="Arai W."/>
            <person name="Tsubouchi T."/>
            <person name="Morono Y."/>
            <person name="Uchiyama I."/>
            <person name="Ito T."/>
            <person name="Fujiyama A."/>
            <person name="Inagaki F."/>
            <person name="Takami H."/>
        </authorList>
    </citation>
    <scope>NUCLEOTIDE SEQUENCE</scope>
    <source>
        <strain evidence="1">Expedition CK06-06</strain>
    </source>
</reference>
<evidence type="ECO:0000313" key="1">
    <source>
        <dbReference type="EMBL" id="GAH32697.1"/>
    </source>
</evidence>